<dbReference type="PANTHER" id="PTHR42832">
    <property type="entry name" value="AMINO ACID AMINOTRANSFERASE"/>
    <property type="match status" value="1"/>
</dbReference>
<evidence type="ECO:0000313" key="7">
    <source>
        <dbReference type="Proteomes" id="UP000230790"/>
    </source>
</evidence>
<comment type="caution">
    <text evidence="6">The sequence shown here is derived from an EMBL/GenBank/DDBJ whole genome shotgun (WGS) entry which is preliminary data.</text>
</comment>
<comment type="similarity">
    <text evidence="4">Belongs to the class-I pyridoxal-phosphate-dependent aminotransferase family.</text>
</comment>
<feature type="domain" description="Aminotransferase class I/classII large" evidence="5">
    <location>
        <begin position="31"/>
        <end position="395"/>
    </location>
</feature>
<dbReference type="GO" id="GO:0030170">
    <property type="term" value="F:pyridoxal phosphate binding"/>
    <property type="evidence" value="ECO:0007669"/>
    <property type="project" value="InterPro"/>
</dbReference>
<comment type="cofactor">
    <cofactor evidence="1 4">
        <name>pyridoxal 5'-phosphate</name>
        <dbReference type="ChEBI" id="CHEBI:597326"/>
    </cofactor>
</comment>
<dbReference type="InterPro" id="IPR004839">
    <property type="entry name" value="Aminotransferase_I/II_large"/>
</dbReference>
<dbReference type="EMBL" id="PGTN01000030">
    <property type="protein sequence ID" value="PJF47938.1"/>
    <property type="molecule type" value="Genomic_DNA"/>
</dbReference>
<protein>
    <recommendedName>
        <fullName evidence="4">Aminotransferase</fullName>
        <ecNumber evidence="4">2.6.1.-</ecNumber>
    </recommendedName>
</protein>
<evidence type="ECO:0000256" key="1">
    <source>
        <dbReference type="ARBA" id="ARBA00001933"/>
    </source>
</evidence>
<dbReference type="Proteomes" id="UP000230790">
    <property type="component" value="Unassembled WGS sequence"/>
</dbReference>
<dbReference type="AlphaFoldDB" id="A0A2M8QDT9"/>
<keyword evidence="3 4" id="KW-0808">Transferase</keyword>
<dbReference type="CDD" id="cd00609">
    <property type="entry name" value="AAT_like"/>
    <property type="match status" value="1"/>
</dbReference>
<dbReference type="InterPro" id="IPR050881">
    <property type="entry name" value="LL-DAP_aminotransferase"/>
</dbReference>
<dbReference type="InterPro" id="IPR004838">
    <property type="entry name" value="NHTrfase_class1_PyrdxlP-BS"/>
</dbReference>
<keyword evidence="2 4" id="KW-0032">Aminotransferase</keyword>
<dbReference type="SUPFAM" id="SSF53383">
    <property type="entry name" value="PLP-dependent transferases"/>
    <property type="match status" value="1"/>
</dbReference>
<dbReference type="InterPro" id="IPR015421">
    <property type="entry name" value="PyrdxlP-dep_Trfase_major"/>
</dbReference>
<dbReference type="InterPro" id="IPR015424">
    <property type="entry name" value="PyrdxlP-dep_Trfase"/>
</dbReference>
<dbReference type="EC" id="2.6.1.-" evidence="4"/>
<reference evidence="6 7" key="1">
    <citation type="submission" date="2017-11" db="EMBL/GenBank/DDBJ databases">
        <title>Evolution of Phototrophy in the Chloroflexi Phylum Driven by Horizontal Gene Transfer.</title>
        <authorList>
            <person name="Ward L.M."/>
            <person name="Hemp J."/>
            <person name="Shih P.M."/>
            <person name="Mcglynn S.E."/>
            <person name="Fischer W."/>
        </authorList>
    </citation>
    <scope>NUCLEOTIDE SEQUENCE [LARGE SCALE GENOMIC DNA]</scope>
    <source>
        <strain evidence="6">JP3_7</strain>
    </source>
</reference>
<gene>
    <name evidence="6" type="ORF">CUN48_06080</name>
</gene>
<proteinExistence type="inferred from homology"/>
<name>A0A2M8QDT9_9CHLR</name>
<dbReference type="GO" id="GO:0008483">
    <property type="term" value="F:transaminase activity"/>
    <property type="evidence" value="ECO:0007669"/>
    <property type="project" value="UniProtKB-KW"/>
</dbReference>
<dbReference type="PANTHER" id="PTHR42832:SF3">
    <property type="entry name" value="L-GLUTAMINE--4-(METHYLSULFANYL)-2-OXOBUTANOATE AMINOTRANSFERASE"/>
    <property type="match status" value="1"/>
</dbReference>
<dbReference type="Pfam" id="PF00155">
    <property type="entry name" value="Aminotran_1_2"/>
    <property type="match status" value="1"/>
</dbReference>
<sequence>MSPARRMSALHAHLFAQLNRRKAELRAAGVDVISLDMGSPDLPPAPHIVEALVRSVRRPDRYGYGEFSGSPAVKRAFADFYARRFGVTLDPDREVLLLLGSKEGIYHLSFAYLDVGDVALVPDPGYPTYAAAAKLAGATVYPLPLKRLSHATQAGASEAAGDVWLPELDHIPGDVVARAKVLWLNYPNNPTTSAAPLTFFEHAAAFCRQHGLLLVHDNAYSETGYDAYRPPSALQAPGAKEIAVECFSLSKAYNIAGMRIGALVGHAEVIKTVAALKSNVDTGAFAAIEDAAIAALTGDQTWLEARQAEYRRRRDVCVAALRALGCLVALPQATIYVWARLPNGETDSAAWCQAVLEATGVSFTPGAAFGANGEGYFRIALTATPARLSEAMARLADYLQRTDGRPISSSPSAPDLHCEHAILA</sequence>
<evidence type="ECO:0000313" key="6">
    <source>
        <dbReference type="EMBL" id="PJF47938.1"/>
    </source>
</evidence>
<dbReference type="PROSITE" id="PS00105">
    <property type="entry name" value="AA_TRANSFER_CLASS_1"/>
    <property type="match status" value="1"/>
</dbReference>
<evidence type="ECO:0000259" key="5">
    <source>
        <dbReference type="Pfam" id="PF00155"/>
    </source>
</evidence>
<evidence type="ECO:0000256" key="4">
    <source>
        <dbReference type="RuleBase" id="RU000481"/>
    </source>
</evidence>
<dbReference type="Gene3D" id="3.90.1150.10">
    <property type="entry name" value="Aspartate Aminotransferase, domain 1"/>
    <property type="match status" value="1"/>
</dbReference>
<accession>A0A2M8QDT9</accession>
<dbReference type="InterPro" id="IPR015422">
    <property type="entry name" value="PyrdxlP-dep_Trfase_small"/>
</dbReference>
<organism evidence="6 7">
    <name type="scientific">Candidatus Thermofonsia Clade 3 bacterium</name>
    <dbReference type="NCBI Taxonomy" id="2364212"/>
    <lineage>
        <taxon>Bacteria</taxon>
        <taxon>Bacillati</taxon>
        <taxon>Chloroflexota</taxon>
        <taxon>Candidatus Thermofontia</taxon>
        <taxon>Candidatus Thermofonsia Clade 3</taxon>
    </lineage>
</organism>
<evidence type="ECO:0000256" key="2">
    <source>
        <dbReference type="ARBA" id="ARBA00022576"/>
    </source>
</evidence>
<evidence type="ECO:0000256" key="3">
    <source>
        <dbReference type="ARBA" id="ARBA00022679"/>
    </source>
</evidence>
<dbReference type="Gene3D" id="3.40.640.10">
    <property type="entry name" value="Type I PLP-dependent aspartate aminotransferase-like (Major domain)"/>
    <property type="match status" value="1"/>
</dbReference>